<sequence>MPNRDYHPYLVLWNGLMDAVVQKLSGTFLIATHDNASCRFALEKGRLTHCTFSRLHGEDALLAFTTIQAGRYSFNQQTYPFRSVAMVAHERAVELLGLPAEPEVKPSAPAGPKPVSGSLFTKEEMEALFGKFYFE</sequence>
<organism evidence="1 2">
    <name type="scientific">Thiothrix caldifontis</name>
    <dbReference type="NCBI Taxonomy" id="525918"/>
    <lineage>
        <taxon>Bacteria</taxon>
        <taxon>Pseudomonadati</taxon>
        <taxon>Pseudomonadota</taxon>
        <taxon>Gammaproteobacteria</taxon>
        <taxon>Thiotrichales</taxon>
        <taxon>Thiotrichaceae</taxon>
        <taxon>Thiothrix</taxon>
    </lineage>
</organism>
<dbReference type="OrthoDB" id="5625556at2"/>
<proteinExistence type="predicted"/>
<dbReference type="Proteomes" id="UP000199397">
    <property type="component" value="Unassembled WGS sequence"/>
</dbReference>
<dbReference type="EMBL" id="FNQP01000020">
    <property type="protein sequence ID" value="SEA96265.1"/>
    <property type="molecule type" value="Genomic_DNA"/>
</dbReference>
<gene>
    <name evidence="1" type="ORF">SAMN05660964_02964</name>
</gene>
<name>A0A1H4FG72_9GAMM</name>
<dbReference type="RefSeq" id="WP_139282195.1">
    <property type="nucleotide sequence ID" value="NZ_FNQP01000020.1"/>
</dbReference>
<dbReference type="AlphaFoldDB" id="A0A1H4FG72"/>
<evidence type="ECO:0000313" key="2">
    <source>
        <dbReference type="Proteomes" id="UP000199397"/>
    </source>
</evidence>
<keyword evidence="2" id="KW-1185">Reference proteome</keyword>
<reference evidence="1 2" key="1">
    <citation type="submission" date="2016-10" db="EMBL/GenBank/DDBJ databases">
        <authorList>
            <person name="de Groot N.N."/>
        </authorList>
    </citation>
    <scope>NUCLEOTIDE SEQUENCE [LARGE SCALE GENOMIC DNA]</scope>
    <source>
        <strain evidence="1 2">DSM 21228</strain>
    </source>
</reference>
<evidence type="ECO:0000313" key="1">
    <source>
        <dbReference type="EMBL" id="SEA96265.1"/>
    </source>
</evidence>
<accession>A0A1H4FG72</accession>
<protein>
    <recommendedName>
        <fullName evidence="3">DUF4388 domain-containing protein</fullName>
    </recommendedName>
</protein>
<evidence type="ECO:0008006" key="3">
    <source>
        <dbReference type="Google" id="ProtNLM"/>
    </source>
</evidence>